<dbReference type="AlphaFoldDB" id="A0A6G7GU66"/>
<dbReference type="EMBL" id="CP049055">
    <property type="protein sequence ID" value="QII13001.1"/>
    <property type="molecule type" value="Genomic_DNA"/>
</dbReference>
<proteinExistence type="predicted"/>
<protein>
    <submittedName>
        <fullName evidence="1">Uncharacterized protein</fullName>
    </submittedName>
</protein>
<accession>A0A6G7GU66</accession>
<name>A0A6G7GU66_KUEST</name>
<evidence type="ECO:0000313" key="1">
    <source>
        <dbReference type="EMBL" id="QII13001.1"/>
    </source>
</evidence>
<organism evidence="1 2">
    <name type="scientific">Kuenenia stuttgartiensis</name>
    <dbReference type="NCBI Taxonomy" id="174633"/>
    <lineage>
        <taxon>Bacteria</taxon>
        <taxon>Pseudomonadati</taxon>
        <taxon>Planctomycetota</taxon>
        <taxon>Candidatus Brocadiia</taxon>
        <taxon>Candidatus Brocadiales</taxon>
        <taxon>Candidatus Brocadiaceae</taxon>
        <taxon>Candidatus Kuenenia</taxon>
    </lineage>
</organism>
<reference evidence="1 2" key="1">
    <citation type="submission" date="2020-02" db="EMBL/GenBank/DDBJ databases">
        <title>Newly sequenced genome of strain CSTR1 showed variability in Candidatus Kuenenia stuttgartiensis genomes.</title>
        <authorList>
            <person name="Ding C."/>
            <person name="Adrian L."/>
        </authorList>
    </citation>
    <scope>NUCLEOTIDE SEQUENCE [LARGE SCALE GENOMIC DNA]</scope>
    <source>
        <strain evidence="1 2">CSTR1</strain>
    </source>
</reference>
<gene>
    <name evidence="1" type="ORF">KsCSTR_36220</name>
</gene>
<dbReference type="Proteomes" id="UP000501926">
    <property type="component" value="Chromosome"/>
</dbReference>
<sequence>MGIASVNVYAIQGTLYLIRELTKGIIVDWENKGVTSMTLTG</sequence>
<evidence type="ECO:0000313" key="2">
    <source>
        <dbReference type="Proteomes" id="UP000501926"/>
    </source>
</evidence>